<dbReference type="OrthoDB" id="291852at2759"/>
<dbReference type="AlphaFoldDB" id="A0A1R2ALF8"/>
<protein>
    <recommendedName>
        <fullName evidence="3">Arrestin-like N-terminal domain-containing protein</fullName>
    </recommendedName>
</protein>
<reference evidence="1 2" key="1">
    <citation type="submission" date="2016-11" db="EMBL/GenBank/DDBJ databases">
        <title>The macronuclear genome of Stentor coeruleus: a giant cell with tiny introns.</title>
        <authorList>
            <person name="Slabodnick M."/>
            <person name="Ruby J.G."/>
            <person name="Reiff S.B."/>
            <person name="Swart E.C."/>
            <person name="Gosai S."/>
            <person name="Prabakaran S."/>
            <person name="Witkowska E."/>
            <person name="Larue G.E."/>
            <person name="Fisher S."/>
            <person name="Freeman R.M."/>
            <person name="Gunawardena J."/>
            <person name="Chu W."/>
            <person name="Stover N.A."/>
            <person name="Gregory B.D."/>
            <person name="Nowacki M."/>
            <person name="Derisi J."/>
            <person name="Roy S.W."/>
            <person name="Marshall W.F."/>
            <person name="Sood P."/>
        </authorList>
    </citation>
    <scope>NUCLEOTIDE SEQUENCE [LARGE SCALE GENOMIC DNA]</scope>
    <source>
        <strain evidence="1">WM001</strain>
    </source>
</reference>
<dbReference type="EMBL" id="MPUH01002184">
    <property type="protein sequence ID" value="OMJ65373.1"/>
    <property type="molecule type" value="Genomic_DNA"/>
</dbReference>
<dbReference type="Proteomes" id="UP000187209">
    <property type="component" value="Unassembled WGS sequence"/>
</dbReference>
<dbReference type="InterPro" id="IPR014756">
    <property type="entry name" value="Ig_E-set"/>
</dbReference>
<gene>
    <name evidence="1" type="ORF">SteCoe_38352</name>
</gene>
<dbReference type="SUPFAM" id="SSF81296">
    <property type="entry name" value="E set domains"/>
    <property type="match status" value="1"/>
</dbReference>
<evidence type="ECO:0008006" key="3">
    <source>
        <dbReference type="Google" id="ProtNLM"/>
    </source>
</evidence>
<dbReference type="Gene3D" id="2.60.40.640">
    <property type="match status" value="1"/>
</dbReference>
<evidence type="ECO:0000313" key="1">
    <source>
        <dbReference type="EMBL" id="OMJ65373.1"/>
    </source>
</evidence>
<evidence type="ECO:0000313" key="2">
    <source>
        <dbReference type="Proteomes" id="UP000187209"/>
    </source>
</evidence>
<organism evidence="1 2">
    <name type="scientific">Stentor coeruleus</name>
    <dbReference type="NCBI Taxonomy" id="5963"/>
    <lineage>
        <taxon>Eukaryota</taxon>
        <taxon>Sar</taxon>
        <taxon>Alveolata</taxon>
        <taxon>Ciliophora</taxon>
        <taxon>Postciliodesmatophora</taxon>
        <taxon>Heterotrichea</taxon>
        <taxon>Heterotrichida</taxon>
        <taxon>Stentoridae</taxon>
        <taxon>Stentor</taxon>
    </lineage>
</organism>
<sequence>MSNKYFHVSIDVKLDKPFYHVGSPVVGTVDFNVNQTLKPMSLNLLYFCKVKTLWSQVRNIRPNIQNQGRQNQEDQVTWFQNDQFLWLRDYIERQRRYEPQIIVENNGNKAILHSYNISLAIWNINVEANKYSFPFSFFLPDNLPGTFLCQTENCTGKNKT</sequence>
<accession>A0A1R2ALF8</accession>
<comment type="caution">
    <text evidence="1">The sequence shown here is derived from an EMBL/GenBank/DDBJ whole genome shotgun (WGS) entry which is preliminary data.</text>
</comment>
<proteinExistence type="predicted"/>
<dbReference type="InterPro" id="IPR014752">
    <property type="entry name" value="Arrestin-like_C"/>
</dbReference>
<name>A0A1R2ALF8_9CILI</name>
<keyword evidence="2" id="KW-1185">Reference proteome</keyword>